<protein>
    <submittedName>
        <fullName evidence="1">Uncharacterized protein</fullName>
    </submittedName>
</protein>
<dbReference type="EMBL" id="LAZR01023419">
    <property type="protein sequence ID" value="KKL78563.1"/>
    <property type="molecule type" value="Genomic_DNA"/>
</dbReference>
<organism evidence="1">
    <name type="scientific">marine sediment metagenome</name>
    <dbReference type="NCBI Taxonomy" id="412755"/>
    <lineage>
        <taxon>unclassified sequences</taxon>
        <taxon>metagenomes</taxon>
        <taxon>ecological metagenomes</taxon>
    </lineage>
</organism>
<evidence type="ECO:0000313" key="1">
    <source>
        <dbReference type="EMBL" id="KKL78563.1"/>
    </source>
</evidence>
<reference evidence="1" key="1">
    <citation type="journal article" date="2015" name="Nature">
        <title>Complex archaea that bridge the gap between prokaryotes and eukaryotes.</title>
        <authorList>
            <person name="Spang A."/>
            <person name="Saw J.H."/>
            <person name="Jorgensen S.L."/>
            <person name="Zaremba-Niedzwiedzka K."/>
            <person name="Martijn J."/>
            <person name="Lind A.E."/>
            <person name="van Eijk R."/>
            <person name="Schleper C."/>
            <person name="Guy L."/>
            <person name="Ettema T.J."/>
        </authorList>
    </citation>
    <scope>NUCLEOTIDE SEQUENCE</scope>
</reference>
<proteinExistence type="predicted"/>
<comment type="caution">
    <text evidence="1">The sequence shown here is derived from an EMBL/GenBank/DDBJ whole genome shotgun (WGS) entry which is preliminary data.</text>
</comment>
<sequence>REKDGKLIHLKHIDCEGVVVVIKGEK</sequence>
<accession>A0A0F9EWT6</accession>
<name>A0A0F9EWT6_9ZZZZ</name>
<dbReference type="AlphaFoldDB" id="A0A0F9EWT6"/>
<feature type="non-terminal residue" evidence="1">
    <location>
        <position position="1"/>
    </location>
</feature>
<gene>
    <name evidence="1" type="ORF">LCGC14_2023660</name>
</gene>